<keyword evidence="9" id="KW-0472">Membrane</keyword>
<evidence type="ECO:0000313" key="11">
    <source>
        <dbReference type="Proteomes" id="UP000823485"/>
    </source>
</evidence>
<sequence>MDKSQVVEGKGKFLIGANELNNNGGEQFHIGEVHVNDLSSNQNIFTYHFEGDEGEWNPEKFQVFERGTTLTLDQDGGSIHFGSEKADGEKKPFAQAVSVMDEIAEGELLIRFRTDDPGDDRRIRLWLRADEFQSANTTFVKNGYGIEIDTKANEVKLIQSKGSNNTTLQKYKVEQSTDWQWLRFQVANNKLKVRTWNHHLGEPEKWNIDTMMGTVIPFSERVQSGLSVGVPGTLKGLEAALNQWGTMSVAELISPAIKLAKDGVKVNWAVAAAISSNQDKLSQGAAKDVFLPGGQPLKEGDLLIQKDLARTFTLIKEHGTDVFYKGEIADAIAKIVQKNGGSMAPGDVHKYAVSYHKPVWGDYLGYDIASMPPPSSGGLTALQILKMYEKMDMTKYGVRSPEKYHYMAEITRLAYADRAAYMGDPEYVDVPEKGLLNENYIDKRIKTIQSDNANSEIQQGDPWEYQDKGTAMTIDQSNEQQDDKVDGETTHFTVADRWGNFVSFTTTIEQLFGSGIMVPDYGIVLNNELTDFDATPGGANEVQANKRPLSSMTPTIVLKDGKPFMTVGSPGGTTIITSVAQTILNVIGYKMDLKDAIEEPRIFTNSFPTIRWEYGIPSNAREKLQRRGHKWEPAPKEIGNVNSIIVDEKRNLFIGAADSTREGSAIGLSAQDFIDKSGLQKAIDKVKAEKRDASAYTKASWKALRDALRHAESILHDEQATQDDINKALQVLNSAREGLELLGEEKEELKPGKKDTTDAGESKLPNTATNIFNWFIVGLVLFLVGGLLIYRHRK</sequence>
<keyword evidence="9" id="KW-0812">Transmembrane</keyword>
<evidence type="ECO:0000256" key="7">
    <source>
        <dbReference type="ARBA" id="ARBA00023315"/>
    </source>
</evidence>
<keyword evidence="9" id="KW-1133">Transmembrane helix</keyword>
<dbReference type="InterPro" id="IPR051792">
    <property type="entry name" value="GGT_bact"/>
</dbReference>
<keyword evidence="11" id="KW-1185">Reference proteome</keyword>
<dbReference type="NCBIfam" id="TIGR00066">
    <property type="entry name" value="g_glut_trans"/>
    <property type="match status" value="1"/>
</dbReference>
<evidence type="ECO:0000256" key="1">
    <source>
        <dbReference type="ARBA" id="ARBA00001049"/>
    </source>
</evidence>
<evidence type="ECO:0000313" key="10">
    <source>
        <dbReference type="EMBL" id="MBM7715845.1"/>
    </source>
</evidence>
<evidence type="ECO:0000256" key="5">
    <source>
        <dbReference type="ARBA" id="ARBA00022801"/>
    </source>
</evidence>
<dbReference type="EC" id="3.4.19.13" evidence="10"/>
<dbReference type="PRINTS" id="PR01210">
    <property type="entry name" value="GGTRANSPTASE"/>
</dbReference>
<dbReference type="Gene3D" id="1.10.246.130">
    <property type="match status" value="1"/>
</dbReference>
<dbReference type="GO" id="GO:0036374">
    <property type="term" value="F:glutathione hydrolase activity"/>
    <property type="evidence" value="ECO:0007669"/>
    <property type="project" value="UniProtKB-EC"/>
</dbReference>
<evidence type="ECO:0000256" key="2">
    <source>
        <dbReference type="ARBA" id="ARBA00001089"/>
    </source>
</evidence>
<dbReference type="Gene3D" id="3.60.20.40">
    <property type="match status" value="1"/>
</dbReference>
<dbReference type="EC" id="2.3.2.2" evidence="10"/>
<dbReference type="EMBL" id="JAFBFH010000019">
    <property type="protein sequence ID" value="MBM7715845.1"/>
    <property type="molecule type" value="Genomic_DNA"/>
</dbReference>
<dbReference type="InterPro" id="IPR055262">
    <property type="entry name" value="GGT_CS"/>
</dbReference>
<dbReference type="PANTHER" id="PTHR43199">
    <property type="entry name" value="GLUTATHIONE HYDROLASE"/>
    <property type="match status" value="1"/>
</dbReference>
<dbReference type="InterPro" id="IPR029055">
    <property type="entry name" value="Ntn_hydrolases_N"/>
</dbReference>
<evidence type="ECO:0000256" key="8">
    <source>
        <dbReference type="ARBA" id="ARBA00047417"/>
    </source>
</evidence>
<reference evidence="10 11" key="1">
    <citation type="submission" date="2021-01" db="EMBL/GenBank/DDBJ databases">
        <title>Genomic Encyclopedia of Type Strains, Phase IV (KMG-IV): sequencing the most valuable type-strain genomes for metagenomic binning, comparative biology and taxonomic classification.</title>
        <authorList>
            <person name="Goeker M."/>
        </authorList>
    </citation>
    <scope>NUCLEOTIDE SEQUENCE [LARGE SCALE GENOMIC DNA]</scope>
    <source>
        <strain evidence="10 11">DSM 105453</strain>
    </source>
</reference>
<dbReference type="NCBIfam" id="TIGR01167">
    <property type="entry name" value="LPXTG_anchor"/>
    <property type="match status" value="1"/>
</dbReference>
<feature type="transmembrane region" description="Helical" evidence="9">
    <location>
        <begin position="771"/>
        <end position="790"/>
    </location>
</feature>
<comment type="catalytic activity">
    <reaction evidence="1">
        <text>an S-substituted glutathione + H2O = an S-substituted L-cysteinylglycine + L-glutamate</text>
        <dbReference type="Rhea" id="RHEA:59468"/>
        <dbReference type="ChEBI" id="CHEBI:15377"/>
        <dbReference type="ChEBI" id="CHEBI:29985"/>
        <dbReference type="ChEBI" id="CHEBI:90779"/>
        <dbReference type="ChEBI" id="CHEBI:143103"/>
        <dbReference type="EC" id="3.4.19.13"/>
    </reaction>
</comment>
<gene>
    <name evidence="10" type="ORF">JOC94_002834</name>
</gene>
<comment type="similarity">
    <text evidence="3">Belongs to the gamma-glutamyltransferase family.</text>
</comment>
<evidence type="ECO:0000256" key="3">
    <source>
        <dbReference type="ARBA" id="ARBA00009381"/>
    </source>
</evidence>
<evidence type="ECO:0000256" key="4">
    <source>
        <dbReference type="ARBA" id="ARBA00022679"/>
    </source>
</evidence>
<dbReference type="InterPro" id="IPR043137">
    <property type="entry name" value="GGT_ssub_C"/>
</dbReference>
<dbReference type="PANTHER" id="PTHR43199:SF1">
    <property type="entry name" value="GLUTATHIONE HYDROLASE PROENZYME"/>
    <property type="match status" value="1"/>
</dbReference>
<comment type="caution">
    <text evidence="10">The sequence shown here is derived from an EMBL/GenBank/DDBJ whole genome shotgun (WGS) entry which is preliminary data.</text>
</comment>
<comment type="catalytic activity">
    <reaction evidence="8">
        <text>an N-terminal (5-L-glutamyl)-[peptide] + an alpha-amino acid = 5-L-glutamyl amino acid + an N-terminal L-alpha-aminoacyl-[peptide]</text>
        <dbReference type="Rhea" id="RHEA:23904"/>
        <dbReference type="Rhea" id="RHEA-COMP:9780"/>
        <dbReference type="Rhea" id="RHEA-COMP:9795"/>
        <dbReference type="ChEBI" id="CHEBI:77644"/>
        <dbReference type="ChEBI" id="CHEBI:78597"/>
        <dbReference type="ChEBI" id="CHEBI:78599"/>
        <dbReference type="ChEBI" id="CHEBI:78608"/>
        <dbReference type="EC" id="2.3.2.2"/>
    </reaction>
</comment>
<protein>
    <submittedName>
        <fullName evidence="10">Gamma-glutamyltranspeptidase/glutathione hydrolase</fullName>
        <ecNumber evidence="10">2.3.2.2</ecNumber>
        <ecNumber evidence="10">3.4.19.13</ecNumber>
    </submittedName>
</protein>
<accession>A0ABS2R8Z5</accession>
<dbReference type="Pfam" id="PF01019">
    <property type="entry name" value="G_glu_transpept"/>
    <property type="match status" value="1"/>
</dbReference>
<name>A0ABS2R8Z5_9BACI</name>
<dbReference type="Gene3D" id="1.20.1270.70">
    <property type="entry name" value="Designed single chain three-helix bundle"/>
    <property type="match status" value="1"/>
</dbReference>
<dbReference type="SUPFAM" id="SSF56235">
    <property type="entry name" value="N-terminal nucleophile aminohydrolases (Ntn hydrolases)"/>
    <property type="match status" value="1"/>
</dbReference>
<dbReference type="GO" id="GO:0103068">
    <property type="term" value="F:leukotriene C4 gamma-glutamyl transferase activity"/>
    <property type="evidence" value="ECO:0007669"/>
    <property type="project" value="UniProtKB-EC"/>
</dbReference>
<evidence type="ECO:0000256" key="6">
    <source>
        <dbReference type="ARBA" id="ARBA00023145"/>
    </source>
</evidence>
<dbReference type="Pfam" id="PF07554">
    <property type="entry name" value="FIVAR"/>
    <property type="match status" value="1"/>
</dbReference>
<dbReference type="Proteomes" id="UP000823485">
    <property type="component" value="Unassembled WGS sequence"/>
</dbReference>
<comment type="catalytic activity">
    <reaction evidence="2">
        <text>glutathione + H2O = L-cysteinylglycine + L-glutamate</text>
        <dbReference type="Rhea" id="RHEA:28807"/>
        <dbReference type="ChEBI" id="CHEBI:15377"/>
        <dbReference type="ChEBI" id="CHEBI:29985"/>
        <dbReference type="ChEBI" id="CHEBI:57925"/>
        <dbReference type="ChEBI" id="CHEBI:61694"/>
        <dbReference type="EC" id="3.4.19.13"/>
    </reaction>
</comment>
<evidence type="ECO:0000256" key="9">
    <source>
        <dbReference type="SAM" id="Phobius"/>
    </source>
</evidence>
<dbReference type="PROSITE" id="PS00462">
    <property type="entry name" value="G_GLU_TRANSPEPTIDASE"/>
    <property type="match status" value="1"/>
</dbReference>
<keyword evidence="4 10" id="KW-0808">Transferase</keyword>
<dbReference type="InterPro" id="IPR043138">
    <property type="entry name" value="GGT_lsub"/>
</dbReference>
<keyword evidence="7 10" id="KW-0012">Acyltransferase</keyword>
<organism evidence="10 11">
    <name type="scientific">Siminovitchia thermophila</name>
    <dbReference type="NCBI Taxonomy" id="1245522"/>
    <lineage>
        <taxon>Bacteria</taxon>
        <taxon>Bacillati</taxon>
        <taxon>Bacillota</taxon>
        <taxon>Bacilli</taxon>
        <taxon>Bacillales</taxon>
        <taxon>Bacillaceae</taxon>
        <taxon>Siminovitchia</taxon>
    </lineage>
</organism>
<proteinExistence type="inferred from homology"/>
<keyword evidence="6" id="KW-0865">Zymogen</keyword>
<dbReference type="InterPro" id="IPR000101">
    <property type="entry name" value="GGT_peptidase"/>
</dbReference>
<keyword evidence="5 10" id="KW-0378">Hydrolase</keyword>